<feature type="domain" description="ABC transmembrane type-1" evidence="9">
    <location>
        <begin position="33"/>
        <end position="318"/>
    </location>
</feature>
<dbReference type="GO" id="GO:0005886">
    <property type="term" value="C:plasma membrane"/>
    <property type="evidence" value="ECO:0007669"/>
    <property type="project" value="UniProtKB-SubCell"/>
</dbReference>
<dbReference type="InterPro" id="IPR027417">
    <property type="entry name" value="P-loop_NTPase"/>
</dbReference>
<comment type="caution">
    <text evidence="10">The sequence shown here is derived from an EMBL/GenBank/DDBJ whole genome shotgun (WGS) entry which is preliminary data.</text>
</comment>
<dbReference type="GO" id="GO:0140359">
    <property type="term" value="F:ABC-type transporter activity"/>
    <property type="evidence" value="ECO:0007669"/>
    <property type="project" value="InterPro"/>
</dbReference>
<dbReference type="InterPro" id="IPR039421">
    <property type="entry name" value="Type_1_exporter"/>
</dbReference>
<dbReference type="GO" id="GO:0005524">
    <property type="term" value="F:ATP binding"/>
    <property type="evidence" value="ECO:0007669"/>
    <property type="project" value="UniProtKB-KW"/>
</dbReference>
<reference evidence="10 11" key="1">
    <citation type="submission" date="2020-04" db="EMBL/GenBank/DDBJ databases">
        <title>Genomic insights into acetone-butanol-ethanol (ABE) fermentation by sequencing solventogenic clostridia strains.</title>
        <authorList>
            <person name="Brown S."/>
        </authorList>
    </citation>
    <scope>NUCLEOTIDE SEQUENCE [LARGE SCALE GENOMIC DNA]</scope>
    <source>
        <strain evidence="10 11">DJ011</strain>
    </source>
</reference>
<dbReference type="SMART" id="SM00382">
    <property type="entry name" value="AAA"/>
    <property type="match status" value="1"/>
</dbReference>
<dbReference type="InterPro" id="IPR003593">
    <property type="entry name" value="AAA+_ATPase"/>
</dbReference>
<keyword evidence="3" id="KW-0547">Nucleotide-binding</keyword>
<dbReference type="PANTHER" id="PTHR24221">
    <property type="entry name" value="ATP-BINDING CASSETTE SUB-FAMILY B"/>
    <property type="match status" value="1"/>
</dbReference>
<gene>
    <name evidence="10" type="ORF">HGG79_00300</name>
</gene>
<evidence type="ECO:0000313" key="10">
    <source>
        <dbReference type="EMBL" id="MBC2396225.1"/>
    </source>
</evidence>
<feature type="transmembrane region" description="Helical" evidence="7">
    <location>
        <begin position="67"/>
        <end position="86"/>
    </location>
</feature>
<evidence type="ECO:0000259" key="9">
    <source>
        <dbReference type="PROSITE" id="PS50929"/>
    </source>
</evidence>
<accession>A0A923E4E8</accession>
<evidence type="ECO:0000256" key="1">
    <source>
        <dbReference type="ARBA" id="ARBA00004651"/>
    </source>
</evidence>
<dbReference type="PANTHER" id="PTHR24221:SF654">
    <property type="entry name" value="ATP-BINDING CASSETTE SUB-FAMILY B MEMBER 6"/>
    <property type="match status" value="1"/>
</dbReference>
<evidence type="ECO:0000256" key="3">
    <source>
        <dbReference type="ARBA" id="ARBA00022741"/>
    </source>
</evidence>
<dbReference type="InterPro" id="IPR003439">
    <property type="entry name" value="ABC_transporter-like_ATP-bd"/>
</dbReference>
<dbReference type="SUPFAM" id="SSF52540">
    <property type="entry name" value="P-loop containing nucleoside triphosphate hydrolases"/>
    <property type="match status" value="1"/>
</dbReference>
<feature type="domain" description="ABC transporter" evidence="8">
    <location>
        <begin position="351"/>
        <end position="591"/>
    </location>
</feature>
<dbReference type="EMBL" id="JAAZWO010000001">
    <property type="protein sequence ID" value="MBC2396225.1"/>
    <property type="molecule type" value="Genomic_DNA"/>
</dbReference>
<keyword evidence="2 7" id="KW-0812">Transmembrane</keyword>
<dbReference type="PROSITE" id="PS50893">
    <property type="entry name" value="ABC_TRANSPORTER_2"/>
    <property type="match status" value="1"/>
</dbReference>
<organism evidence="10 11">
    <name type="scientific">Clostridium tetanomorphum</name>
    <dbReference type="NCBI Taxonomy" id="1553"/>
    <lineage>
        <taxon>Bacteria</taxon>
        <taxon>Bacillati</taxon>
        <taxon>Bacillota</taxon>
        <taxon>Clostridia</taxon>
        <taxon>Eubacteriales</taxon>
        <taxon>Clostridiaceae</taxon>
        <taxon>Clostridium</taxon>
    </lineage>
</organism>
<evidence type="ECO:0000313" key="11">
    <source>
        <dbReference type="Proteomes" id="UP000563151"/>
    </source>
</evidence>
<evidence type="ECO:0000256" key="4">
    <source>
        <dbReference type="ARBA" id="ARBA00022840"/>
    </source>
</evidence>
<dbReference type="PROSITE" id="PS50929">
    <property type="entry name" value="ABC_TM1F"/>
    <property type="match status" value="1"/>
</dbReference>
<evidence type="ECO:0000256" key="6">
    <source>
        <dbReference type="ARBA" id="ARBA00023136"/>
    </source>
</evidence>
<evidence type="ECO:0000256" key="7">
    <source>
        <dbReference type="SAM" id="Phobius"/>
    </source>
</evidence>
<dbReference type="InterPro" id="IPR017871">
    <property type="entry name" value="ABC_transporter-like_CS"/>
</dbReference>
<comment type="subcellular location">
    <subcellularLocation>
        <location evidence="1">Cell membrane</location>
        <topology evidence="1">Multi-pass membrane protein</topology>
    </subcellularLocation>
</comment>
<dbReference type="InterPro" id="IPR036640">
    <property type="entry name" value="ABC1_TM_sf"/>
</dbReference>
<dbReference type="AlphaFoldDB" id="A0A923E4E8"/>
<keyword evidence="11" id="KW-1185">Reference proteome</keyword>
<evidence type="ECO:0000259" key="8">
    <source>
        <dbReference type="PROSITE" id="PS50893"/>
    </source>
</evidence>
<dbReference type="PROSITE" id="PS00211">
    <property type="entry name" value="ABC_TRANSPORTER_1"/>
    <property type="match status" value="1"/>
</dbReference>
<dbReference type="Pfam" id="PF00005">
    <property type="entry name" value="ABC_tran"/>
    <property type="match status" value="1"/>
</dbReference>
<proteinExistence type="predicted"/>
<dbReference type="RefSeq" id="WP_173680124.1">
    <property type="nucleotide sequence ID" value="NZ_JAAZWO010000001.1"/>
</dbReference>
<evidence type="ECO:0000256" key="5">
    <source>
        <dbReference type="ARBA" id="ARBA00022989"/>
    </source>
</evidence>
<dbReference type="InterPro" id="IPR011527">
    <property type="entry name" value="ABC1_TM_dom"/>
</dbReference>
<feature type="transmembrane region" description="Helical" evidence="7">
    <location>
        <begin position="29"/>
        <end position="47"/>
    </location>
</feature>
<name>A0A923E4E8_CLOTT</name>
<keyword evidence="5 7" id="KW-1133">Transmembrane helix</keyword>
<dbReference type="SUPFAM" id="SSF90123">
    <property type="entry name" value="ABC transporter transmembrane region"/>
    <property type="match status" value="1"/>
</dbReference>
<keyword evidence="6 7" id="KW-0472">Membrane</keyword>
<keyword evidence="4 10" id="KW-0067">ATP-binding</keyword>
<dbReference type="Gene3D" id="1.20.1560.10">
    <property type="entry name" value="ABC transporter type 1, transmembrane domain"/>
    <property type="match status" value="1"/>
</dbReference>
<protein>
    <submittedName>
        <fullName evidence="10">ABC transporter ATP-binding protein</fullName>
    </submittedName>
</protein>
<dbReference type="Gene3D" id="3.40.50.300">
    <property type="entry name" value="P-loop containing nucleotide triphosphate hydrolases"/>
    <property type="match status" value="1"/>
</dbReference>
<dbReference type="Proteomes" id="UP000563151">
    <property type="component" value="Unassembled WGS sequence"/>
</dbReference>
<feature type="transmembrane region" description="Helical" evidence="7">
    <location>
        <begin position="152"/>
        <end position="183"/>
    </location>
</feature>
<sequence length="598" mass="69092">MNKEKILGLKKDFSTAVHFLKLTYRISKSYIPVLIISCIFKALPPFVNIIMPKFIIDELTNQKRVEIIIPLVFIIVVGNFILNLFNRWLDTILDIKNMEISNEFNLLTGRKIMNMDFEKIEDPEVLDLKEKAIYLINNQNVIERMISETTKIFTHIITIIGLMTVIATLNLYIVLFTLCVVVANSFMYKKSQEARFGIYKVLIPLNRISQYFDEVIKDFSSGKDIRLYHISPLIMKKYEEYNKDSLNEFSKMFKIVWKYNGFNKINLQIQMAVIYAYMTYKVFTKSVGIGSFTMYASSAINFSITISDFSTAIISLRQMCKLLEPYMEFEQIKSKNVEGTKKTGNISEFNIEFKNISFKYPRNKEYTLKNVSIAIKDGEKLSVVGLNGAGKTTFIKLLTRLYEPTEGEILLNGVNIKEYDYKEYMKLLSVVFQDFKLMAFSIKENIALNDYESSKDEDIERTLREAGLEKDILNLPKGISTNIYKTFEEDGIEFSGGQSQKIAISRAIYKNAPIVVLDEPTAALDPIAEFEIYSRFRNLIGEKTAIYISHRLSSCKLCDKIAIFHNGKIIQYGTHDELIKEKGSQYESMYMAQAQYYV</sequence>
<evidence type="ECO:0000256" key="2">
    <source>
        <dbReference type="ARBA" id="ARBA00022692"/>
    </source>
</evidence>
<dbReference type="GO" id="GO:0016887">
    <property type="term" value="F:ATP hydrolysis activity"/>
    <property type="evidence" value="ECO:0007669"/>
    <property type="project" value="InterPro"/>
</dbReference>